<accession>A0A2N3HP52</accession>
<gene>
    <name evidence="2" type="ORF">CSW08_01705</name>
</gene>
<dbReference type="AlphaFoldDB" id="A0A2N3HP52"/>
<dbReference type="RefSeq" id="WP_106658180.1">
    <property type="nucleotide sequence ID" value="NZ_PJEO01000009.1"/>
</dbReference>
<dbReference type="Proteomes" id="UP000233435">
    <property type="component" value="Unassembled WGS sequence"/>
</dbReference>
<dbReference type="Pfam" id="PF03016">
    <property type="entry name" value="Exostosin_GT47"/>
    <property type="match status" value="1"/>
</dbReference>
<protein>
    <recommendedName>
        <fullName evidence="1">Exostosin GT47 domain-containing protein</fullName>
    </recommendedName>
</protein>
<dbReference type="InterPro" id="IPR040911">
    <property type="entry name" value="Exostosin_GT47"/>
</dbReference>
<sequence length="339" mass="39895">MTFYYPKSLYDHSARWHIFPLLKSLMKEENHASQNLSITENLKDADCIILPMSWNYYYNSQKIEDVLNFYKKSPHNLPVVSFVFGDFGVKVPKQFKGIVFRTSGRKSKLPKNHRGIPIFVNDPIKTYFASEAIIKKTVSKTPIVGFCGQANGFGIQTMKQLFKTVLKNLMSSFGFRQIDVDQLMSTTFFRWNILMTLKRSNKITCNFIIRNRYRAGVTIKKETHQTTLQFYENIKESDYIVCMRGRGNFSTRFYETMAMGRIPIFVNTDCLLPLEEVINWKEHLVWVDYNERHLIAEKVAEFHKKHNEVSMNALFLKNRALWEDYLQLYSFFNHCLDAN</sequence>
<evidence type="ECO:0000313" key="3">
    <source>
        <dbReference type="Proteomes" id="UP000233435"/>
    </source>
</evidence>
<name>A0A2N3HP52_9FLAO</name>
<dbReference type="OrthoDB" id="1416011at2"/>
<proteinExistence type="predicted"/>
<dbReference type="EMBL" id="PJEO01000009">
    <property type="protein sequence ID" value="PKQ46740.1"/>
    <property type="molecule type" value="Genomic_DNA"/>
</dbReference>
<feature type="domain" description="Exostosin GT47" evidence="1">
    <location>
        <begin position="221"/>
        <end position="291"/>
    </location>
</feature>
<reference evidence="2 3" key="1">
    <citation type="submission" date="2017-12" db="EMBL/GenBank/DDBJ databases">
        <title>Confluentibacter flavum sp. nov., isolated from the saline lake.</title>
        <authorList>
            <person name="Yu L."/>
        </authorList>
    </citation>
    <scope>NUCLEOTIDE SEQUENCE [LARGE SCALE GENOMIC DNA]</scope>
    <source>
        <strain evidence="2 3">3B</strain>
    </source>
</reference>
<evidence type="ECO:0000259" key="1">
    <source>
        <dbReference type="Pfam" id="PF03016"/>
    </source>
</evidence>
<keyword evidence="3" id="KW-1185">Reference proteome</keyword>
<comment type="caution">
    <text evidence="2">The sequence shown here is derived from an EMBL/GenBank/DDBJ whole genome shotgun (WGS) entry which is preliminary data.</text>
</comment>
<evidence type="ECO:0000313" key="2">
    <source>
        <dbReference type="EMBL" id="PKQ46740.1"/>
    </source>
</evidence>
<organism evidence="2 3">
    <name type="scientific">Confluentibacter flavum</name>
    <dbReference type="NCBI Taxonomy" id="1909700"/>
    <lineage>
        <taxon>Bacteria</taxon>
        <taxon>Pseudomonadati</taxon>
        <taxon>Bacteroidota</taxon>
        <taxon>Flavobacteriia</taxon>
        <taxon>Flavobacteriales</taxon>
        <taxon>Flavobacteriaceae</taxon>
        <taxon>Confluentibacter</taxon>
    </lineage>
</organism>